<reference evidence="12 13" key="1">
    <citation type="journal article" date="2013" name="Genome Announc.">
        <title>Draft Genome Sequence of Catellicoccus marimammalium, a Novel Species Commonly Found in Gull Feces.</title>
        <authorList>
            <person name="Weigand M.R."/>
            <person name="Ryu H."/>
            <person name="Bozcek L."/>
            <person name="Konstantinidis K.T."/>
            <person name="Santo Domingo J.W."/>
        </authorList>
    </citation>
    <scope>NUCLEOTIDE SEQUENCE [LARGE SCALE GENOMIC DNA]</scope>
    <source>
        <strain evidence="12 13">M35/04/3</strain>
    </source>
</reference>
<gene>
    <name evidence="12" type="ORF">C683_1229</name>
</gene>
<dbReference type="SMART" id="SM00382">
    <property type="entry name" value="AAA"/>
    <property type="match status" value="1"/>
</dbReference>
<dbReference type="OrthoDB" id="9770415at2"/>
<dbReference type="InterPro" id="IPR036640">
    <property type="entry name" value="ABC1_TM_sf"/>
</dbReference>
<evidence type="ECO:0000256" key="8">
    <source>
        <dbReference type="ARBA" id="ARBA00023136"/>
    </source>
</evidence>
<dbReference type="PANTHER" id="PTHR43394:SF1">
    <property type="entry name" value="ATP-BINDING CASSETTE SUB-FAMILY B MEMBER 10, MITOCHONDRIAL"/>
    <property type="match status" value="1"/>
</dbReference>
<evidence type="ECO:0000256" key="3">
    <source>
        <dbReference type="ARBA" id="ARBA00022475"/>
    </source>
</evidence>
<proteinExistence type="predicted"/>
<evidence type="ECO:0000256" key="6">
    <source>
        <dbReference type="ARBA" id="ARBA00022840"/>
    </source>
</evidence>
<feature type="transmembrane region" description="Helical" evidence="9">
    <location>
        <begin position="61"/>
        <end position="85"/>
    </location>
</feature>
<name>K8Z7H3_9ENTE</name>
<feature type="transmembrane region" description="Helical" evidence="9">
    <location>
        <begin position="146"/>
        <end position="163"/>
    </location>
</feature>
<protein>
    <submittedName>
        <fullName evidence="12">Lipid A export ATP-binding/permease proteiN</fullName>
    </submittedName>
</protein>
<evidence type="ECO:0000256" key="2">
    <source>
        <dbReference type="ARBA" id="ARBA00022448"/>
    </source>
</evidence>
<evidence type="ECO:0000313" key="12">
    <source>
        <dbReference type="EMBL" id="EKU26954.1"/>
    </source>
</evidence>
<dbReference type="PROSITE" id="PS50929">
    <property type="entry name" value="ABC_TM1F"/>
    <property type="match status" value="1"/>
</dbReference>
<keyword evidence="4 9" id="KW-0812">Transmembrane</keyword>
<evidence type="ECO:0000256" key="1">
    <source>
        <dbReference type="ARBA" id="ARBA00004651"/>
    </source>
</evidence>
<dbReference type="EMBL" id="AMYT01000022">
    <property type="protein sequence ID" value="EKU26954.1"/>
    <property type="molecule type" value="Genomic_DNA"/>
</dbReference>
<feature type="domain" description="ABC transporter" evidence="10">
    <location>
        <begin position="344"/>
        <end position="577"/>
    </location>
</feature>
<evidence type="ECO:0000256" key="4">
    <source>
        <dbReference type="ARBA" id="ARBA00022692"/>
    </source>
</evidence>
<dbReference type="Pfam" id="PF00664">
    <property type="entry name" value="ABC_membrane"/>
    <property type="match status" value="1"/>
</dbReference>
<keyword evidence="2" id="KW-0813">Transport</keyword>
<dbReference type="FunFam" id="1.20.1560.10:FF:000011">
    <property type="entry name" value="Multidrug ABC transporter ATP-binding protein"/>
    <property type="match status" value="1"/>
</dbReference>
<accession>K8Z7H3</accession>
<dbReference type="STRING" id="1234409.C683_1229"/>
<dbReference type="eggNOG" id="COG1132">
    <property type="taxonomic scope" value="Bacteria"/>
</dbReference>
<comment type="subcellular location">
    <subcellularLocation>
        <location evidence="1">Cell membrane</location>
        <topology evidence="1">Multi-pass membrane protein</topology>
    </subcellularLocation>
</comment>
<dbReference type="CDD" id="cd18547">
    <property type="entry name" value="ABC_6TM_Tm288_like"/>
    <property type="match status" value="1"/>
</dbReference>
<dbReference type="PROSITE" id="PS00211">
    <property type="entry name" value="ABC_TRANSPORTER_1"/>
    <property type="match status" value="1"/>
</dbReference>
<dbReference type="InterPro" id="IPR017871">
    <property type="entry name" value="ABC_transporter-like_CS"/>
</dbReference>
<feature type="domain" description="ABC transmembrane type-1" evidence="11">
    <location>
        <begin position="22"/>
        <end position="310"/>
    </location>
</feature>
<evidence type="ECO:0000259" key="10">
    <source>
        <dbReference type="PROSITE" id="PS50893"/>
    </source>
</evidence>
<dbReference type="Gene3D" id="3.40.50.300">
    <property type="entry name" value="P-loop containing nucleotide triphosphate hydrolases"/>
    <property type="match status" value="1"/>
</dbReference>
<keyword evidence="3" id="KW-1003">Cell membrane</keyword>
<comment type="caution">
    <text evidence="12">The sequence shown here is derived from an EMBL/GenBank/DDBJ whole genome shotgun (WGS) entry which is preliminary data.</text>
</comment>
<dbReference type="Proteomes" id="UP000016057">
    <property type="component" value="Unassembled WGS sequence"/>
</dbReference>
<dbReference type="InterPro" id="IPR003593">
    <property type="entry name" value="AAA+_ATPase"/>
</dbReference>
<dbReference type="AlphaFoldDB" id="K8Z7H3"/>
<dbReference type="PATRIC" id="fig|1234409.3.peg.1181"/>
<evidence type="ECO:0000256" key="5">
    <source>
        <dbReference type="ARBA" id="ARBA00022741"/>
    </source>
</evidence>
<sequence>MKTWKSIKNFFPYLKPERNKIIASILFSLGAVVFNGLSPYFVGQITTSLTNSVMHKEAIHYSVIFSLLGIFLLCTLGSSGFQFLATQWLTKAVQKTMANLRFSLVEKLDRLPQSFFDKESKGDLLSRLTNDVDLLTTSLQQTLSDLLSSILKVVFAIGMMFYIQKSLAWTVFIFIIAVVVVTKIIISYSQRYFKVQQATLGEFNSFVEEQLKGRDVITSYQLGEKRHGIFQRLNQKLEKALFRSTFCSKLLAPLLNLLVYIFYSCIAFAGSMLCLNGQLAIGQLQAFIQYIWQVNQPLTQLSQMANMIQSGLAGWERISYLLEQKEEEPEIQYFTEKSMDEGEVKLEDVSFGYDQEMVLKDLSVTIPHGATFALVGATGAGKSTFIQLLMRFYEPTTGKIFLNGKEESEWSLEEWRHHFSFVTQKPWLFAGTVLENLQIAAPKKTEAEIIEIAKKYHIDEMIQHFPKGYQTQIQPQENGLSVGERQALTILRAILQEAPIMIMDEATSSIDTQMEQKIQRVMDEVLKNHTTIMIAHRLSTIEKADQILVLDQGRIVEQGTHDELLKEKGIYAKMQAQSSIEA</sequence>
<dbReference type="GO" id="GO:0005886">
    <property type="term" value="C:plasma membrane"/>
    <property type="evidence" value="ECO:0007669"/>
    <property type="project" value="UniProtKB-SubCell"/>
</dbReference>
<keyword evidence="6 12" id="KW-0067">ATP-binding</keyword>
<dbReference type="FunFam" id="3.40.50.300:FF:000221">
    <property type="entry name" value="Multidrug ABC transporter ATP-binding protein"/>
    <property type="match status" value="1"/>
</dbReference>
<evidence type="ECO:0000313" key="13">
    <source>
        <dbReference type="Proteomes" id="UP000016057"/>
    </source>
</evidence>
<keyword evidence="8 9" id="KW-0472">Membrane</keyword>
<feature type="transmembrane region" description="Helical" evidence="9">
    <location>
        <begin position="21"/>
        <end position="41"/>
    </location>
</feature>
<dbReference type="InterPro" id="IPR027417">
    <property type="entry name" value="P-loop_NTPase"/>
</dbReference>
<evidence type="ECO:0000256" key="9">
    <source>
        <dbReference type="SAM" id="Phobius"/>
    </source>
</evidence>
<feature type="transmembrane region" description="Helical" evidence="9">
    <location>
        <begin position="250"/>
        <end position="273"/>
    </location>
</feature>
<keyword evidence="13" id="KW-1185">Reference proteome</keyword>
<keyword evidence="5" id="KW-0547">Nucleotide-binding</keyword>
<dbReference type="InterPro" id="IPR003439">
    <property type="entry name" value="ABC_transporter-like_ATP-bd"/>
</dbReference>
<dbReference type="GO" id="GO:0005524">
    <property type="term" value="F:ATP binding"/>
    <property type="evidence" value="ECO:0007669"/>
    <property type="project" value="UniProtKB-KW"/>
</dbReference>
<feature type="transmembrane region" description="Helical" evidence="9">
    <location>
        <begin position="169"/>
        <end position="186"/>
    </location>
</feature>
<dbReference type="InterPro" id="IPR039421">
    <property type="entry name" value="Type_1_exporter"/>
</dbReference>
<dbReference type="Gene3D" id="1.20.1560.10">
    <property type="entry name" value="ABC transporter type 1, transmembrane domain"/>
    <property type="match status" value="1"/>
</dbReference>
<organism evidence="12 13">
    <name type="scientific">Catellicoccus marimammalium M35/04/3</name>
    <dbReference type="NCBI Taxonomy" id="1234409"/>
    <lineage>
        <taxon>Bacteria</taxon>
        <taxon>Bacillati</taxon>
        <taxon>Bacillota</taxon>
        <taxon>Bacilli</taxon>
        <taxon>Lactobacillales</taxon>
        <taxon>Enterococcaceae</taxon>
        <taxon>Catellicoccus</taxon>
    </lineage>
</organism>
<evidence type="ECO:0000256" key="7">
    <source>
        <dbReference type="ARBA" id="ARBA00022989"/>
    </source>
</evidence>
<keyword evidence="7 9" id="KW-1133">Transmembrane helix</keyword>
<dbReference type="PANTHER" id="PTHR43394">
    <property type="entry name" value="ATP-DEPENDENT PERMEASE MDL1, MITOCHONDRIAL"/>
    <property type="match status" value="1"/>
</dbReference>
<dbReference type="GO" id="GO:0015421">
    <property type="term" value="F:ABC-type oligopeptide transporter activity"/>
    <property type="evidence" value="ECO:0007669"/>
    <property type="project" value="TreeGrafter"/>
</dbReference>
<dbReference type="RefSeq" id="WP_009492088.1">
    <property type="nucleotide sequence ID" value="NZ_AMYT01000022.1"/>
</dbReference>
<dbReference type="InterPro" id="IPR011527">
    <property type="entry name" value="ABC1_TM_dom"/>
</dbReference>
<evidence type="ECO:0000259" key="11">
    <source>
        <dbReference type="PROSITE" id="PS50929"/>
    </source>
</evidence>
<dbReference type="SUPFAM" id="SSF52540">
    <property type="entry name" value="P-loop containing nucleoside triphosphate hydrolases"/>
    <property type="match status" value="1"/>
</dbReference>
<dbReference type="SUPFAM" id="SSF90123">
    <property type="entry name" value="ABC transporter transmembrane region"/>
    <property type="match status" value="1"/>
</dbReference>
<dbReference type="GO" id="GO:0016887">
    <property type="term" value="F:ATP hydrolysis activity"/>
    <property type="evidence" value="ECO:0007669"/>
    <property type="project" value="InterPro"/>
</dbReference>
<dbReference type="PROSITE" id="PS50893">
    <property type="entry name" value="ABC_TRANSPORTER_2"/>
    <property type="match status" value="1"/>
</dbReference>
<dbReference type="Pfam" id="PF00005">
    <property type="entry name" value="ABC_tran"/>
    <property type="match status" value="1"/>
</dbReference>